<keyword evidence="2" id="KW-1133">Transmembrane helix</keyword>
<protein>
    <submittedName>
        <fullName evidence="3">Uncharacterized protein</fullName>
    </submittedName>
</protein>
<feature type="transmembrane region" description="Helical" evidence="2">
    <location>
        <begin position="15"/>
        <end position="33"/>
    </location>
</feature>
<dbReference type="PROSITE" id="PS51257">
    <property type="entry name" value="PROKAR_LIPOPROTEIN"/>
    <property type="match status" value="1"/>
</dbReference>
<sequence length="225" mass="24551">MIHRLLYPATVQGKVLHFALIAYLSISIIGCTAPQPTVKPPTTIARAMETRTFSKDMKTVLKAAINALQDMDYTINVLNSDVGLITASRTTEQQKSELASDDEEQEMYLGDIQKTCLTISGVVIIAIILGAIFGGDDDSGNNSNDRSPFQIGGGDSKDGPTGPRIYRYKVTINLNDIDTDNTKIRVSASGEIEQDGKILSTGGIHELEFFQQFFANVNKALFLED</sequence>
<feature type="transmembrane region" description="Helical" evidence="2">
    <location>
        <begin position="115"/>
        <end position="134"/>
    </location>
</feature>
<evidence type="ECO:0000256" key="2">
    <source>
        <dbReference type="SAM" id="Phobius"/>
    </source>
</evidence>
<name>A0A382J755_9ZZZZ</name>
<evidence type="ECO:0000313" key="3">
    <source>
        <dbReference type="EMBL" id="SVC07910.1"/>
    </source>
</evidence>
<accession>A0A382J755</accession>
<feature type="non-terminal residue" evidence="3">
    <location>
        <position position="225"/>
    </location>
</feature>
<proteinExistence type="predicted"/>
<evidence type="ECO:0000256" key="1">
    <source>
        <dbReference type="SAM" id="MobiDB-lite"/>
    </source>
</evidence>
<dbReference type="AlphaFoldDB" id="A0A382J755"/>
<organism evidence="3">
    <name type="scientific">marine metagenome</name>
    <dbReference type="NCBI Taxonomy" id="408172"/>
    <lineage>
        <taxon>unclassified sequences</taxon>
        <taxon>metagenomes</taxon>
        <taxon>ecological metagenomes</taxon>
    </lineage>
</organism>
<keyword evidence="2" id="KW-0812">Transmembrane</keyword>
<feature type="region of interest" description="Disordered" evidence="1">
    <location>
        <begin position="139"/>
        <end position="162"/>
    </location>
</feature>
<keyword evidence="2" id="KW-0472">Membrane</keyword>
<gene>
    <name evidence="3" type="ORF">METZ01_LOCUS260764</name>
</gene>
<reference evidence="3" key="1">
    <citation type="submission" date="2018-05" db="EMBL/GenBank/DDBJ databases">
        <authorList>
            <person name="Lanie J.A."/>
            <person name="Ng W.-L."/>
            <person name="Kazmierczak K.M."/>
            <person name="Andrzejewski T.M."/>
            <person name="Davidsen T.M."/>
            <person name="Wayne K.J."/>
            <person name="Tettelin H."/>
            <person name="Glass J.I."/>
            <person name="Rusch D."/>
            <person name="Podicherti R."/>
            <person name="Tsui H.-C.T."/>
            <person name="Winkler M.E."/>
        </authorList>
    </citation>
    <scope>NUCLEOTIDE SEQUENCE</scope>
</reference>
<dbReference type="EMBL" id="UINC01072341">
    <property type="protein sequence ID" value="SVC07910.1"/>
    <property type="molecule type" value="Genomic_DNA"/>
</dbReference>